<dbReference type="AlphaFoldDB" id="A0A8S3S6X7"/>
<keyword evidence="2 5" id="KW-0812">Transmembrane</keyword>
<dbReference type="InterPro" id="IPR004031">
    <property type="entry name" value="PMP22/EMP/MP20/Claudin"/>
</dbReference>
<reference evidence="6" key="1">
    <citation type="submission" date="2021-03" db="EMBL/GenBank/DDBJ databases">
        <authorList>
            <person name="Bekaert M."/>
        </authorList>
    </citation>
    <scope>NUCLEOTIDE SEQUENCE</scope>
</reference>
<feature type="transmembrane region" description="Helical" evidence="5">
    <location>
        <begin position="229"/>
        <end position="249"/>
    </location>
</feature>
<evidence type="ECO:0000256" key="3">
    <source>
        <dbReference type="ARBA" id="ARBA00022989"/>
    </source>
</evidence>
<dbReference type="Gene3D" id="1.20.140.150">
    <property type="match status" value="1"/>
</dbReference>
<dbReference type="PANTHER" id="PTHR47510:SF3">
    <property type="entry name" value="ENDO_EXONUCLEASE_PHOSPHATASE DOMAIN-CONTAINING PROTEIN"/>
    <property type="match status" value="1"/>
</dbReference>
<accession>A0A8S3S6X7</accession>
<dbReference type="Pfam" id="PF00822">
    <property type="entry name" value="PMP22_Claudin"/>
    <property type="match status" value="1"/>
</dbReference>
<comment type="caution">
    <text evidence="6">The sequence shown here is derived from an EMBL/GenBank/DDBJ whole genome shotgun (WGS) entry which is preliminary data.</text>
</comment>
<keyword evidence="7" id="KW-1185">Reference proteome</keyword>
<organism evidence="6 7">
    <name type="scientific">Mytilus edulis</name>
    <name type="common">Blue mussel</name>
    <dbReference type="NCBI Taxonomy" id="6550"/>
    <lineage>
        <taxon>Eukaryota</taxon>
        <taxon>Metazoa</taxon>
        <taxon>Spiralia</taxon>
        <taxon>Lophotrochozoa</taxon>
        <taxon>Mollusca</taxon>
        <taxon>Bivalvia</taxon>
        <taxon>Autobranchia</taxon>
        <taxon>Pteriomorphia</taxon>
        <taxon>Mytilida</taxon>
        <taxon>Mytiloidea</taxon>
        <taxon>Mytilidae</taxon>
        <taxon>Mytilinae</taxon>
        <taxon>Mytilus</taxon>
    </lineage>
</organism>
<evidence type="ECO:0000313" key="7">
    <source>
        <dbReference type="Proteomes" id="UP000683360"/>
    </source>
</evidence>
<dbReference type="Proteomes" id="UP000683360">
    <property type="component" value="Unassembled WGS sequence"/>
</dbReference>
<evidence type="ECO:0000256" key="1">
    <source>
        <dbReference type="ARBA" id="ARBA00004141"/>
    </source>
</evidence>
<gene>
    <name evidence="6" type="ORF">MEDL_29774</name>
</gene>
<proteinExistence type="predicted"/>
<name>A0A8S3S6X7_MYTED</name>
<keyword evidence="3 5" id="KW-1133">Transmembrane helix</keyword>
<dbReference type="GO" id="GO:0016020">
    <property type="term" value="C:membrane"/>
    <property type="evidence" value="ECO:0007669"/>
    <property type="project" value="UniProtKB-SubCell"/>
</dbReference>
<sequence length="271" mass="30163">MSILDVNMYLKKLDKSKATGLDDVGPNILSMCSDVIAPALTYIFNLSIKSGKFPSIFKTARVCPIFKSGDACNPDNYRPIAVLPCLSKIIERHIANSGISFTTTGWASENTKETKGGVYLGLWRICKVERYHSDRVHPCNSLDGTANEWFAVVQAMAVFGFSGILVSMFLCILYLFFEKYKKNSEIGAIAGIICIITGIMYLIGCIVFATKKNKYYEDTDRTKYPLEYGFYLAILAILSEIAGGVLLLVEIKTTNTSQHRYDSSSRTDEQI</sequence>
<dbReference type="PANTHER" id="PTHR47510">
    <property type="entry name" value="REVERSE TRANSCRIPTASE DOMAIN-CONTAINING PROTEIN"/>
    <property type="match status" value="1"/>
</dbReference>
<feature type="transmembrane region" description="Helical" evidence="5">
    <location>
        <begin position="149"/>
        <end position="176"/>
    </location>
</feature>
<evidence type="ECO:0000256" key="2">
    <source>
        <dbReference type="ARBA" id="ARBA00022692"/>
    </source>
</evidence>
<comment type="subcellular location">
    <subcellularLocation>
        <location evidence="1">Membrane</location>
        <topology evidence="1">Multi-pass membrane protein</topology>
    </subcellularLocation>
</comment>
<keyword evidence="4 5" id="KW-0472">Membrane</keyword>
<evidence type="ECO:0000313" key="6">
    <source>
        <dbReference type="EMBL" id="CAG2216029.1"/>
    </source>
</evidence>
<dbReference type="OrthoDB" id="6155261at2759"/>
<dbReference type="EMBL" id="CAJPWZ010001463">
    <property type="protein sequence ID" value="CAG2216029.1"/>
    <property type="molecule type" value="Genomic_DNA"/>
</dbReference>
<evidence type="ECO:0000256" key="5">
    <source>
        <dbReference type="SAM" id="Phobius"/>
    </source>
</evidence>
<evidence type="ECO:0000256" key="4">
    <source>
        <dbReference type="ARBA" id="ARBA00023136"/>
    </source>
</evidence>
<protein>
    <submittedName>
        <fullName evidence="6">Uncharacterized protein</fullName>
    </submittedName>
</protein>
<feature type="transmembrane region" description="Helical" evidence="5">
    <location>
        <begin position="188"/>
        <end position="209"/>
    </location>
</feature>